<comment type="caution">
    <text evidence="2">The sequence shown here is derived from an EMBL/GenBank/DDBJ whole genome shotgun (WGS) entry which is preliminary data.</text>
</comment>
<reference evidence="2 3" key="1">
    <citation type="submission" date="2019-04" db="EMBL/GenBank/DDBJ databases">
        <title>Aspergillus burnettii sp. nov., novel species from soil in southeast Queensland.</title>
        <authorList>
            <person name="Gilchrist C.L.M."/>
            <person name="Pitt J.I."/>
            <person name="Lange L."/>
            <person name="Lacey H.J."/>
            <person name="Vuong D."/>
            <person name="Midgley D.J."/>
            <person name="Greenfield P."/>
            <person name="Bradbury M."/>
            <person name="Lacey E."/>
            <person name="Busk P.K."/>
            <person name="Pilgaard B."/>
            <person name="Chooi Y.H."/>
            <person name="Piggott A.M."/>
        </authorList>
    </citation>
    <scope>NUCLEOTIDE SEQUENCE [LARGE SCALE GENOMIC DNA]</scope>
    <source>
        <strain evidence="2 3">FRR 5400</strain>
    </source>
</reference>
<organism evidence="2 3">
    <name type="scientific">Petromyces alliaceus</name>
    <name type="common">Aspergillus alliaceus</name>
    <dbReference type="NCBI Taxonomy" id="209559"/>
    <lineage>
        <taxon>Eukaryota</taxon>
        <taxon>Fungi</taxon>
        <taxon>Dikarya</taxon>
        <taxon>Ascomycota</taxon>
        <taxon>Pezizomycotina</taxon>
        <taxon>Eurotiomycetes</taxon>
        <taxon>Eurotiomycetidae</taxon>
        <taxon>Eurotiales</taxon>
        <taxon>Aspergillaceae</taxon>
        <taxon>Aspergillus</taxon>
        <taxon>Aspergillus subgen. Circumdati</taxon>
    </lineage>
</organism>
<feature type="compositionally biased region" description="Basic and acidic residues" evidence="1">
    <location>
        <begin position="23"/>
        <end position="48"/>
    </location>
</feature>
<protein>
    <submittedName>
        <fullName evidence="2">Uncharacterized protein</fullName>
    </submittedName>
</protein>
<dbReference type="AlphaFoldDB" id="A0A8H5ZX87"/>
<sequence length="91" mass="9874">MRPGDRDLSADKSSEPSPTELMQEGKKALVDTRKLSTSELAKRGHPDNSDPANIARRRANPDGTTNLFRLDKFDRSGLGSCTSHSVAVHVA</sequence>
<dbReference type="Proteomes" id="UP000541154">
    <property type="component" value="Unassembled WGS sequence"/>
</dbReference>
<name>A0A8H5ZX87_PETAA</name>
<gene>
    <name evidence="2" type="ORF">ETB97_003975</name>
</gene>
<feature type="region of interest" description="Disordered" evidence="1">
    <location>
        <begin position="1"/>
        <end position="67"/>
    </location>
</feature>
<evidence type="ECO:0000313" key="2">
    <source>
        <dbReference type="EMBL" id="KAF5858623.1"/>
    </source>
</evidence>
<feature type="compositionally biased region" description="Basic and acidic residues" evidence="1">
    <location>
        <begin position="1"/>
        <end position="14"/>
    </location>
</feature>
<accession>A0A8H5ZX87</accession>
<proteinExistence type="predicted"/>
<evidence type="ECO:0000313" key="3">
    <source>
        <dbReference type="Proteomes" id="UP000541154"/>
    </source>
</evidence>
<evidence type="ECO:0000256" key="1">
    <source>
        <dbReference type="SAM" id="MobiDB-lite"/>
    </source>
</evidence>
<feature type="non-terminal residue" evidence="2">
    <location>
        <position position="91"/>
    </location>
</feature>
<keyword evidence="3" id="KW-1185">Reference proteome</keyword>
<dbReference type="EMBL" id="SPNV01000198">
    <property type="protein sequence ID" value="KAF5858623.1"/>
    <property type="molecule type" value="Genomic_DNA"/>
</dbReference>